<evidence type="ECO:0000313" key="2">
    <source>
        <dbReference type="Proteomes" id="UP000219338"/>
    </source>
</evidence>
<dbReference type="Proteomes" id="UP000219338">
    <property type="component" value="Unassembled WGS sequence"/>
</dbReference>
<gene>
    <name evidence="1" type="ORF">ARMOST_02028</name>
</gene>
<sequence>MTTVDYFPIQDLPTELEREIFETAAYMRPSSALDLVLVARKVRTWIQPLIYEMVTLGTDDTSLFLRTMDELPVAFFQQNVKRLCLTVSVEPEAAARILATCSGLQSLACWVDFRAAHPQVQFSPLIASQHLRRLSMEIRHFRQLCRDPLCHGALFRSLTRLDLIYWEPGELAIWELAALPCLTHLCIIIRDLPVTEAYLLSVISMCPSLNVMAVLIDEGADPVPTRDWRIVWLPYPVMVLDWEAPFRGQEDTWSRAEDIVKSRERELANLPRLGNLTYCLAASRWKLIYFWRFGAQMDLKVLPITWSRHTVAKPELEFTWSLKRSSLVRSTGSSCYP</sequence>
<dbReference type="OrthoDB" id="3145912at2759"/>
<proteinExistence type="predicted"/>
<evidence type="ECO:0000313" key="1">
    <source>
        <dbReference type="EMBL" id="SJK98759.1"/>
    </source>
</evidence>
<dbReference type="InterPro" id="IPR032675">
    <property type="entry name" value="LRR_dom_sf"/>
</dbReference>
<name>A0A284QQK8_ARMOS</name>
<reference evidence="2" key="1">
    <citation type="journal article" date="2017" name="Nat. Ecol. Evol.">
        <title>Genome expansion and lineage-specific genetic innovations in the forest pathogenic fungi Armillaria.</title>
        <authorList>
            <person name="Sipos G."/>
            <person name="Prasanna A.N."/>
            <person name="Walter M.C."/>
            <person name="O'Connor E."/>
            <person name="Balint B."/>
            <person name="Krizsan K."/>
            <person name="Kiss B."/>
            <person name="Hess J."/>
            <person name="Varga T."/>
            <person name="Slot J."/>
            <person name="Riley R."/>
            <person name="Boka B."/>
            <person name="Rigling D."/>
            <person name="Barry K."/>
            <person name="Lee J."/>
            <person name="Mihaltcheva S."/>
            <person name="LaButti K."/>
            <person name="Lipzen A."/>
            <person name="Waldron R."/>
            <person name="Moloney N.M."/>
            <person name="Sperisen C."/>
            <person name="Kredics L."/>
            <person name="Vagvoelgyi C."/>
            <person name="Patrignani A."/>
            <person name="Fitzpatrick D."/>
            <person name="Nagy I."/>
            <person name="Doyle S."/>
            <person name="Anderson J.B."/>
            <person name="Grigoriev I.V."/>
            <person name="Gueldener U."/>
            <person name="Muensterkoetter M."/>
            <person name="Nagy L.G."/>
        </authorList>
    </citation>
    <scope>NUCLEOTIDE SEQUENCE [LARGE SCALE GENOMIC DNA]</scope>
    <source>
        <strain evidence="2">C18/9</strain>
    </source>
</reference>
<evidence type="ECO:0008006" key="3">
    <source>
        <dbReference type="Google" id="ProtNLM"/>
    </source>
</evidence>
<dbReference type="EMBL" id="FUEG01000001">
    <property type="protein sequence ID" value="SJK98759.1"/>
    <property type="molecule type" value="Genomic_DNA"/>
</dbReference>
<keyword evidence="2" id="KW-1185">Reference proteome</keyword>
<dbReference type="OMA" id="AMEIFFA"/>
<dbReference type="Gene3D" id="3.80.10.10">
    <property type="entry name" value="Ribonuclease Inhibitor"/>
    <property type="match status" value="1"/>
</dbReference>
<protein>
    <recommendedName>
        <fullName evidence="3">F-box domain-containing protein</fullName>
    </recommendedName>
</protein>
<dbReference type="AlphaFoldDB" id="A0A284QQK8"/>
<organism evidence="1 2">
    <name type="scientific">Armillaria ostoyae</name>
    <name type="common">Armillaria root rot fungus</name>
    <dbReference type="NCBI Taxonomy" id="47428"/>
    <lineage>
        <taxon>Eukaryota</taxon>
        <taxon>Fungi</taxon>
        <taxon>Dikarya</taxon>
        <taxon>Basidiomycota</taxon>
        <taxon>Agaricomycotina</taxon>
        <taxon>Agaricomycetes</taxon>
        <taxon>Agaricomycetidae</taxon>
        <taxon>Agaricales</taxon>
        <taxon>Marasmiineae</taxon>
        <taxon>Physalacriaceae</taxon>
        <taxon>Armillaria</taxon>
    </lineage>
</organism>
<accession>A0A284QQK8</accession>